<dbReference type="Gene3D" id="3.50.30.40">
    <property type="entry name" value="Ribonuclease E inhibitor RraA/RraA-like"/>
    <property type="match status" value="1"/>
</dbReference>
<name>D3F7W8_CONWI</name>
<dbReference type="RefSeq" id="WP_012935913.1">
    <property type="nucleotide sequence ID" value="NC_013739.1"/>
</dbReference>
<evidence type="ECO:0000256" key="11">
    <source>
        <dbReference type="ARBA" id="ARBA00032305"/>
    </source>
</evidence>
<evidence type="ECO:0000256" key="13">
    <source>
        <dbReference type="PIRSR" id="PIRSR605493-1"/>
    </source>
</evidence>
<dbReference type="InterPro" id="IPR005493">
    <property type="entry name" value="RraA/RraA-like"/>
</dbReference>
<dbReference type="Pfam" id="PF03737">
    <property type="entry name" value="RraA-like"/>
    <property type="match status" value="1"/>
</dbReference>
<evidence type="ECO:0000256" key="8">
    <source>
        <dbReference type="ARBA" id="ARBA00025046"/>
    </source>
</evidence>
<dbReference type="KEGG" id="cwo:Cwoe_4448"/>
<evidence type="ECO:0000256" key="4">
    <source>
        <dbReference type="ARBA" id="ARBA00011233"/>
    </source>
</evidence>
<dbReference type="Proteomes" id="UP000008229">
    <property type="component" value="Chromosome"/>
</dbReference>
<comment type="function">
    <text evidence="8">Catalyzes the aldol cleavage of 4-hydroxy-4-methyl-2-oxoglutarate (HMG) into 2 molecules of pyruvate. Also contains a secondary oxaloacetate (OAA) decarboxylase activity due to the common pyruvate enolate transition state formed following C-C bond cleavage in the retro-aldol and decarboxylation reactions.</text>
</comment>
<comment type="catalytic activity">
    <reaction evidence="12">
        <text>oxaloacetate + H(+) = pyruvate + CO2</text>
        <dbReference type="Rhea" id="RHEA:15641"/>
        <dbReference type="ChEBI" id="CHEBI:15361"/>
        <dbReference type="ChEBI" id="CHEBI:15378"/>
        <dbReference type="ChEBI" id="CHEBI:16452"/>
        <dbReference type="ChEBI" id="CHEBI:16526"/>
        <dbReference type="EC" id="4.1.1.112"/>
    </reaction>
</comment>
<comment type="subunit">
    <text evidence="4">Homotrimer.</text>
</comment>
<keyword evidence="13" id="KW-0479">Metal-binding</keyword>
<reference evidence="14 15" key="1">
    <citation type="journal article" date="2010" name="Stand. Genomic Sci.">
        <title>Complete genome sequence of Conexibacter woesei type strain (ID131577).</title>
        <authorList>
            <person name="Pukall R."/>
            <person name="Lapidus A."/>
            <person name="Glavina Del Rio T."/>
            <person name="Copeland A."/>
            <person name="Tice H."/>
            <person name="Cheng J.-F."/>
            <person name="Lucas S."/>
            <person name="Chen F."/>
            <person name="Nolan M."/>
            <person name="Bruce D."/>
            <person name="Goodwin L."/>
            <person name="Pitluck S."/>
            <person name="Mavromatis K."/>
            <person name="Ivanova N."/>
            <person name="Ovchinnikova G."/>
            <person name="Pati A."/>
            <person name="Chen A."/>
            <person name="Palaniappan K."/>
            <person name="Land M."/>
            <person name="Hauser L."/>
            <person name="Chang Y.-J."/>
            <person name="Jeffries C.D."/>
            <person name="Chain P."/>
            <person name="Meincke L."/>
            <person name="Sims D."/>
            <person name="Brettin T."/>
            <person name="Detter J.C."/>
            <person name="Rohde M."/>
            <person name="Goeker M."/>
            <person name="Bristow J."/>
            <person name="Eisen J.A."/>
            <person name="Markowitz V."/>
            <person name="Kyrpides N.C."/>
            <person name="Klenk H.-P."/>
            <person name="Hugenholtz P."/>
        </authorList>
    </citation>
    <scope>NUCLEOTIDE SEQUENCE [LARGE SCALE GENOMIC DNA]</scope>
    <source>
        <strain evidence="15">DSM 14684 / CIP 108061 / JCM 11494 / NBRC 100937 / ID131577</strain>
    </source>
</reference>
<evidence type="ECO:0000256" key="9">
    <source>
        <dbReference type="ARBA" id="ARBA00029596"/>
    </source>
</evidence>
<dbReference type="EC" id="4.1.1.112" evidence="6"/>
<comment type="similarity">
    <text evidence="3">Belongs to the class II aldolase/RraA-like family.</text>
</comment>
<keyword evidence="14" id="KW-0489">Methyltransferase</keyword>
<dbReference type="HOGENOM" id="CLU_072626_3_0_11"/>
<organism evidence="14 15">
    <name type="scientific">Conexibacter woesei (strain DSM 14684 / CCUG 47730 / CIP 108061 / JCM 11494 / NBRC 100937 / ID131577)</name>
    <dbReference type="NCBI Taxonomy" id="469383"/>
    <lineage>
        <taxon>Bacteria</taxon>
        <taxon>Bacillati</taxon>
        <taxon>Actinomycetota</taxon>
        <taxon>Thermoleophilia</taxon>
        <taxon>Solirubrobacterales</taxon>
        <taxon>Conexibacteraceae</taxon>
        <taxon>Conexibacter</taxon>
    </lineage>
</organism>
<dbReference type="GO" id="GO:0046872">
    <property type="term" value="F:metal ion binding"/>
    <property type="evidence" value="ECO:0007669"/>
    <property type="project" value="UniProtKB-KW"/>
</dbReference>
<dbReference type="EC" id="4.1.3.17" evidence="5"/>
<evidence type="ECO:0000256" key="12">
    <source>
        <dbReference type="ARBA" id="ARBA00047973"/>
    </source>
</evidence>
<sequence length="236" mass="24617">MTELPIDPATAHVPASRPDGRDLDLVARLGNLFTAVISDCLDAVGVRENTMARRIRPLHPASTLAGYAATVELVRVDGAPANPDDYYKGELDALDAMQPGDVMVVSTCDGSYWGELLATACRARGVHGLVADAYTRDTPRLVEMDFPTFAAGIDPQDSLGRTDVRGFGGTVSCGGVTVAQGDLVIADNDGVAVIPAALAVEVIERAEAKVGSEGTMRADLAGGMPIGEAFRLHGVL</sequence>
<dbReference type="STRING" id="469383.Cwoe_4448"/>
<comment type="cofactor">
    <cofactor evidence="2">
        <name>a divalent metal cation</name>
        <dbReference type="ChEBI" id="CHEBI:60240"/>
    </cofactor>
</comment>
<accession>D3F7W8</accession>
<protein>
    <recommendedName>
        <fullName evidence="7">Putative 4-hydroxy-4-methyl-2-oxoglutarate aldolase</fullName>
        <ecNumber evidence="6">4.1.1.112</ecNumber>
        <ecNumber evidence="5">4.1.3.17</ecNumber>
    </recommendedName>
    <alternativeName>
        <fullName evidence="11">Oxaloacetate decarboxylase</fullName>
    </alternativeName>
    <alternativeName>
        <fullName evidence="9">Regulator of ribonuclease activity homolog</fullName>
    </alternativeName>
    <alternativeName>
        <fullName evidence="10">RraA-like protein</fullName>
    </alternativeName>
</protein>
<dbReference type="GO" id="GO:0008948">
    <property type="term" value="F:oxaloacetate decarboxylase activity"/>
    <property type="evidence" value="ECO:0007669"/>
    <property type="project" value="UniProtKB-EC"/>
</dbReference>
<evidence type="ECO:0000313" key="15">
    <source>
        <dbReference type="Proteomes" id="UP000008229"/>
    </source>
</evidence>
<proteinExistence type="inferred from homology"/>
<dbReference type="SUPFAM" id="SSF89562">
    <property type="entry name" value="RraA-like"/>
    <property type="match status" value="1"/>
</dbReference>
<dbReference type="CDD" id="cd16841">
    <property type="entry name" value="RraA_family"/>
    <property type="match status" value="1"/>
</dbReference>
<evidence type="ECO:0000256" key="5">
    <source>
        <dbReference type="ARBA" id="ARBA00012213"/>
    </source>
</evidence>
<evidence type="ECO:0000313" key="14">
    <source>
        <dbReference type="EMBL" id="ADB52862.1"/>
    </source>
</evidence>
<keyword evidence="15" id="KW-1185">Reference proteome</keyword>
<evidence type="ECO:0000256" key="3">
    <source>
        <dbReference type="ARBA" id="ARBA00008621"/>
    </source>
</evidence>
<dbReference type="PANTHER" id="PTHR33254">
    <property type="entry name" value="4-HYDROXY-4-METHYL-2-OXOGLUTARATE ALDOLASE 3-RELATED"/>
    <property type="match status" value="1"/>
</dbReference>
<dbReference type="eggNOG" id="COG0684">
    <property type="taxonomic scope" value="Bacteria"/>
</dbReference>
<evidence type="ECO:0000256" key="6">
    <source>
        <dbReference type="ARBA" id="ARBA00012947"/>
    </source>
</evidence>
<evidence type="ECO:0000256" key="2">
    <source>
        <dbReference type="ARBA" id="ARBA00001968"/>
    </source>
</evidence>
<evidence type="ECO:0000256" key="7">
    <source>
        <dbReference type="ARBA" id="ARBA00016549"/>
    </source>
</evidence>
<dbReference type="GO" id="GO:0047443">
    <property type="term" value="F:4-hydroxy-4-methyl-2-oxoglutarate aldolase activity"/>
    <property type="evidence" value="ECO:0007669"/>
    <property type="project" value="UniProtKB-EC"/>
</dbReference>
<dbReference type="InterPro" id="IPR036704">
    <property type="entry name" value="RraA/RraA-like_sf"/>
</dbReference>
<feature type="binding site" evidence="13">
    <location>
        <begin position="114"/>
        <end position="117"/>
    </location>
    <ligand>
        <name>substrate</name>
    </ligand>
</feature>
<dbReference type="AlphaFoldDB" id="D3F7W8"/>
<dbReference type="GO" id="GO:0008168">
    <property type="term" value="F:methyltransferase activity"/>
    <property type="evidence" value="ECO:0007669"/>
    <property type="project" value="UniProtKB-KW"/>
</dbReference>
<feature type="binding site" evidence="13">
    <location>
        <position position="136"/>
    </location>
    <ligand>
        <name>substrate</name>
    </ligand>
</feature>
<comment type="cofactor">
    <cofactor evidence="13">
        <name>Mg(2+)</name>
        <dbReference type="ChEBI" id="CHEBI:18420"/>
    </cofactor>
</comment>
<feature type="binding site" evidence="13">
    <location>
        <position position="137"/>
    </location>
    <ligand>
        <name>Mg(2+)</name>
        <dbReference type="ChEBI" id="CHEBI:18420"/>
    </ligand>
</feature>
<comment type="catalytic activity">
    <reaction evidence="1">
        <text>4-hydroxy-4-methyl-2-oxoglutarate = 2 pyruvate</text>
        <dbReference type="Rhea" id="RHEA:22748"/>
        <dbReference type="ChEBI" id="CHEBI:15361"/>
        <dbReference type="ChEBI" id="CHEBI:58276"/>
        <dbReference type="EC" id="4.1.3.17"/>
    </reaction>
</comment>
<dbReference type="GO" id="GO:0032259">
    <property type="term" value="P:methylation"/>
    <property type="evidence" value="ECO:0007669"/>
    <property type="project" value="UniProtKB-KW"/>
</dbReference>
<evidence type="ECO:0000256" key="1">
    <source>
        <dbReference type="ARBA" id="ARBA00001342"/>
    </source>
</evidence>
<dbReference type="EMBL" id="CP001854">
    <property type="protein sequence ID" value="ADB52862.1"/>
    <property type="molecule type" value="Genomic_DNA"/>
</dbReference>
<keyword evidence="14" id="KW-0808">Transferase</keyword>
<dbReference type="OrthoDB" id="943692at2"/>
<evidence type="ECO:0000256" key="10">
    <source>
        <dbReference type="ARBA" id="ARBA00030169"/>
    </source>
</evidence>
<keyword evidence="13" id="KW-0460">Magnesium</keyword>
<gene>
    <name evidence="14" type="ordered locus">Cwoe_4448</name>
</gene>
<dbReference type="PANTHER" id="PTHR33254:SF4">
    <property type="entry name" value="4-HYDROXY-4-METHYL-2-OXOGLUTARATE ALDOLASE 3-RELATED"/>
    <property type="match status" value="1"/>
</dbReference>
<reference evidence="15" key="2">
    <citation type="submission" date="2010-01" db="EMBL/GenBank/DDBJ databases">
        <title>The complete genome of Conexibacter woesei DSM 14684.</title>
        <authorList>
            <consortium name="US DOE Joint Genome Institute (JGI-PGF)"/>
            <person name="Lucas S."/>
            <person name="Copeland A."/>
            <person name="Lapidus A."/>
            <person name="Glavina del Rio T."/>
            <person name="Dalin E."/>
            <person name="Tice H."/>
            <person name="Bruce D."/>
            <person name="Goodwin L."/>
            <person name="Pitluck S."/>
            <person name="Kyrpides N."/>
            <person name="Mavromatis K."/>
            <person name="Ivanova N."/>
            <person name="Mikhailova N."/>
            <person name="Chertkov O."/>
            <person name="Brettin T."/>
            <person name="Detter J.C."/>
            <person name="Han C."/>
            <person name="Larimer F."/>
            <person name="Land M."/>
            <person name="Hauser L."/>
            <person name="Markowitz V."/>
            <person name="Cheng J.-F."/>
            <person name="Hugenholtz P."/>
            <person name="Woyke T."/>
            <person name="Wu D."/>
            <person name="Pukall R."/>
            <person name="Steenblock K."/>
            <person name="Schneider S."/>
            <person name="Klenk H.-P."/>
            <person name="Eisen J.A."/>
        </authorList>
    </citation>
    <scope>NUCLEOTIDE SEQUENCE [LARGE SCALE GENOMIC DNA]</scope>
    <source>
        <strain evidence="15">DSM 14684 / CIP 108061 / JCM 11494 / NBRC 100937 / ID131577</strain>
    </source>
</reference>